<evidence type="ECO:0000313" key="3">
    <source>
        <dbReference type="EMBL" id="KAH0943071.1"/>
    </source>
</evidence>
<feature type="compositionally biased region" description="Basic and acidic residues" evidence="2">
    <location>
        <begin position="128"/>
        <end position="138"/>
    </location>
</feature>
<sequence length="263" mass="29455">MDKGNSEPNFFSESSGINDDNFSDMIYYMSRKSIQQQKQTMQQKHQLSPSGFRATPSLAGVMQFAHFGPKLALNQTRNQNDQETGMDPDYFLKLPANVFLEEKENQDDENNNSVQLAFTGGEEEEGDRENKNDFTKELKSKRKRTKTSKTSEEVESQRTTYIAVSPMKKMNEHLHVLRSLMHGSYQLLQCLDSQKLQIILGETGNRQIGNTTTTMTSSSPITSVANPLIISGNVTELEGGGGLREETAENKSCLADVEVELLV</sequence>
<evidence type="ECO:0000313" key="4">
    <source>
        <dbReference type="Proteomes" id="UP000824890"/>
    </source>
</evidence>
<name>A0ABQ8ER45_BRANA</name>
<keyword evidence="1" id="KW-0238">DNA-binding</keyword>
<keyword evidence="4" id="KW-1185">Reference proteome</keyword>
<reference evidence="3 4" key="1">
    <citation type="submission" date="2021-05" db="EMBL/GenBank/DDBJ databases">
        <title>Genome Assembly of Synthetic Allotetraploid Brassica napus Reveals Homoeologous Exchanges between Subgenomes.</title>
        <authorList>
            <person name="Davis J.T."/>
        </authorList>
    </citation>
    <scope>NUCLEOTIDE SEQUENCE [LARGE SCALE GENOMIC DNA]</scope>
    <source>
        <strain evidence="4">cv. Da-Ae</strain>
        <tissue evidence="3">Seedling</tissue>
    </source>
</reference>
<organism evidence="3 4">
    <name type="scientific">Brassica napus</name>
    <name type="common">Rape</name>
    <dbReference type="NCBI Taxonomy" id="3708"/>
    <lineage>
        <taxon>Eukaryota</taxon>
        <taxon>Viridiplantae</taxon>
        <taxon>Streptophyta</taxon>
        <taxon>Embryophyta</taxon>
        <taxon>Tracheophyta</taxon>
        <taxon>Spermatophyta</taxon>
        <taxon>Magnoliopsida</taxon>
        <taxon>eudicotyledons</taxon>
        <taxon>Gunneridae</taxon>
        <taxon>Pentapetalae</taxon>
        <taxon>rosids</taxon>
        <taxon>malvids</taxon>
        <taxon>Brassicales</taxon>
        <taxon>Brassicaceae</taxon>
        <taxon>Brassiceae</taxon>
        <taxon>Brassica</taxon>
    </lineage>
</organism>
<dbReference type="EMBL" id="JAGKQM010000001">
    <property type="protein sequence ID" value="KAH0943071.1"/>
    <property type="molecule type" value="Genomic_DNA"/>
</dbReference>
<comment type="caution">
    <text evidence="3">The sequence shown here is derived from an EMBL/GenBank/DDBJ whole genome shotgun (WGS) entry which is preliminary data.</text>
</comment>
<feature type="region of interest" description="Disordered" evidence="2">
    <location>
        <begin position="118"/>
        <end position="156"/>
    </location>
</feature>
<feature type="region of interest" description="Disordered" evidence="2">
    <location>
        <begin position="1"/>
        <end position="20"/>
    </location>
</feature>
<feature type="compositionally biased region" description="Low complexity" evidence="2">
    <location>
        <begin position="35"/>
        <end position="46"/>
    </location>
</feature>
<accession>A0ABQ8ER45</accession>
<evidence type="ECO:0000256" key="1">
    <source>
        <dbReference type="ARBA" id="ARBA00023125"/>
    </source>
</evidence>
<dbReference type="Proteomes" id="UP000824890">
    <property type="component" value="Unassembled WGS sequence"/>
</dbReference>
<gene>
    <name evidence="3" type="ORF">HID58_002708</name>
</gene>
<proteinExistence type="predicted"/>
<dbReference type="PANTHER" id="PTHR46684">
    <property type="entry name" value="TRANSCRIPTION FACTOR FAMA"/>
    <property type="match status" value="1"/>
</dbReference>
<evidence type="ECO:0000256" key="2">
    <source>
        <dbReference type="SAM" id="MobiDB-lite"/>
    </source>
</evidence>
<protein>
    <submittedName>
        <fullName evidence="3">Uncharacterized protein</fullName>
    </submittedName>
</protein>
<dbReference type="PANTHER" id="PTHR46684:SF10">
    <property type="entry name" value="BNAC07G03900D PROTEIN"/>
    <property type="match status" value="1"/>
</dbReference>
<dbReference type="InterPro" id="IPR044283">
    <property type="entry name" value="FAMA/SPEECHLESS/MUTE-like"/>
</dbReference>
<feature type="region of interest" description="Disordered" evidence="2">
    <location>
        <begin position="33"/>
        <end position="54"/>
    </location>
</feature>